<dbReference type="Pfam" id="PF00027">
    <property type="entry name" value="cNMP_binding"/>
    <property type="match status" value="1"/>
</dbReference>
<evidence type="ECO:0000256" key="1">
    <source>
        <dbReference type="ARBA" id="ARBA00023015"/>
    </source>
</evidence>
<protein>
    <submittedName>
        <fullName evidence="6">CRP/FNR family transcriptional regulator</fullName>
    </submittedName>
</protein>
<evidence type="ECO:0000259" key="5">
    <source>
        <dbReference type="PROSITE" id="PS51063"/>
    </source>
</evidence>
<dbReference type="GO" id="GO:0003677">
    <property type="term" value="F:DNA binding"/>
    <property type="evidence" value="ECO:0007669"/>
    <property type="project" value="UniProtKB-KW"/>
</dbReference>
<feature type="domain" description="Cyclic nucleotide-binding" evidence="4">
    <location>
        <begin position="24"/>
        <end position="141"/>
    </location>
</feature>
<sequence length="249" mass="27785">MLNLVDRTTTKPGCNDCPIRERAVCAHCESDELARLESTKFYRKYSAGQTIIWAGEPMEFVASVITGMASLTQQMEDGRTQMVGMLLPSDFLGRPGRQTATYTVTATSDLHLCCFHRKPFETLMVQTPHLAMRLLEMTLDELDAARDWLLLLGRKTAREKIASFLVFLARREAALGKRQPQGQITIGLPLTREALADYLGLTLETVSRQLNGMKREGMLQLEGKRRVILSDFDMMLAESGDDGDGGLPI</sequence>
<dbReference type="RefSeq" id="WP_145398771.1">
    <property type="nucleotide sequence ID" value="NZ_VLKU01000008.1"/>
</dbReference>
<dbReference type="SMART" id="SM00419">
    <property type="entry name" value="HTH_CRP"/>
    <property type="match status" value="1"/>
</dbReference>
<keyword evidence="2" id="KW-0238">DNA-binding</keyword>
<evidence type="ECO:0000313" key="7">
    <source>
        <dbReference type="Proteomes" id="UP000316225"/>
    </source>
</evidence>
<proteinExistence type="predicted"/>
<dbReference type="PROSITE" id="PS00042">
    <property type="entry name" value="HTH_CRP_1"/>
    <property type="match status" value="1"/>
</dbReference>
<dbReference type="NCBIfam" id="NF045989">
    <property type="entry name" value="TransRegFnrLRhodb"/>
    <property type="match status" value="1"/>
</dbReference>
<evidence type="ECO:0000259" key="4">
    <source>
        <dbReference type="PROSITE" id="PS50042"/>
    </source>
</evidence>
<gene>
    <name evidence="6" type="ORF">IQ24_02767</name>
</gene>
<accession>A0A562NL51</accession>
<dbReference type="EMBL" id="VLKU01000008">
    <property type="protein sequence ID" value="TWI32888.1"/>
    <property type="molecule type" value="Genomic_DNA"/>
</dbReference>
<dbReference type="OrthoDB" id="667966at2"/>
<dbReference type="InterPro" id="IPR012318">
    <property type="entry name" value="HTH_CRP"/>
</dbReference>
<dbReference type="InterPro" id="IPR050397">
    <property type="entry name" value="Env_Response_Regulators"/>
</dbReference>
<dbReference type="PANTHER" id="PTHR24567:SF75">
    <property type="entry name" value="FUMARATE AND NITRATE REDUCTION REGULATORY PROTEIN"/>
    <property type="match status" value="1"/>
</dbReference>
<evidence type="ECO:0000256" key="2">
    <source>
        <dbReference type="ARBA" id="ARBA00023125"/>
    </source>
</evidence>
<dbReference type="InterPro" id="IPR014710">
    <property type="entry name" value="RmlC-like_jellyroll"/>
</dbReference>
<evidence type="ECO:0000313" key="6">
    <source>
        <dbReference type="EMBL" id="TWI32888.1"/>
    </source>
</evidence>
<reference evidence="6 7" key="1">
    <citation type="journal article" date="2015" name="Stand. Genomic Sci.">
        <title>Genomic Encyclopedia of Bacterial and Archaeal Type Strains, Phase III: the genomes of soil and plant-associated and newly described type strains.</title>
        <authorList>
            <person name="Whitman W.B."/>
            <person name="Woyke T."/>
            <person name="Klenk H.P."/>
            <person name="Zhou Y."/>
            <person name="Lilburn T.G."/>
            <person name="Beck B.J."/>
            <person name="De Vos P."/>
            <person name="Vandamme P."/>
            <person name="Eisen J.A."/>
            <person name="Garrity G."/>
            <person name="Hugenholtz P."/>
            <person name="Kyrpides N.C."/>
        </authorList>
    </citation>
    <scope>NUCLEOTIDE SEQUENCE [LARGE SCALE GENOMIC DNA]</scope>
    <source>
        <strain evidence="6 7">CGMCC 1.5364</strain>
    </source>
</reference>
<feature type="domain" description="HTH crp-type" evidence="5">
    <location>
        <begin position="155"/>
        <end position="233"/>
    </location>
</feature>
<organism evidence="6 7">
    <name type="scientific">Paracoccus sulfuroxidans</name>
    <dbReference type="NCBI Taxonomy" id="384678"/>
    <lineage>
        <taxon>Bacteria</taxon>
        <taxon>Pseudomonadati</taxon>
        <taxon>Pseudomonadota</taxon>
        <taxon>Alphaproteobacteria</taxon>
        <taxon>Rhodobacterales</taxon>
        <taxon>Paracoccaceae</taxon>
        <taxon>Paracoccus</taxon>
    </lineage>
</organism>
<dbReference type="AlphaFoldDB" id="A0A562NL51"/>
<dbReference type="InterPro" id="IPR000595">
    <property type="entry name" value="cNMP-bd_dom"/>
</dbReference>
<keyword evidence="3" id="KW-0804">Transcription</keyword>
<dbReference type="InterPro" id="IPR036388">
    <property type="entry name" value="WH-like_DNA-bd_sf"/>
</dbReference>
<keyword evidence="1" id="KW-0805">Transcription regulation</keyword>
<dbReference type="SUPFAM" id="SSF51206">
    <property type="entry name" value="cAMP-binding domain-like"/>
    <property type="match status" value="1"/>
</dbReference>
<dbReference type="CDD" id="cd00092">
    <property type="entry name" value="HTH_CRP"/>
    <property type="match status" value="1"/>
</dbReference>
<dbReference type="PROSITE" id="PS51063">
    <property type="entry name" value="HTH_CRP_2"/>
    <property type="match status" value="1"/>
</dbReference>
<dbReference type="InterPro" id="IPR018335">
    <property type="entry name" value="Tscrpt_reg_HTH_Crp-type_CS"/>
</dbReference>
<name>A0A562NL51_9RHOB</name>
<comment type="caution">
    <text evidence="6">The sequence shown here is derived from an EMBL/GenBank/DDBJ whole genome shotgun (WGS) entry which is preliminary data.</text>
</comment>
<dbReference type="InterPro" id="IPR018490">
    <property type="entry name" value="cNMP-bd_dom_sf"/>
</dbReference>
<dbReference type="Pfam" id="PF13545">
    <property type="entry name" value="HTH_Crp_2"/>
    <property type="match status" value="1"/>
</dbReference>
<dbReference type="Gene3D" id="2.60.120.10">
    <property type="entry name" value="Jelly Rolls"/>
    <property type="match status" value="1"/>
</dbReference>
<dbReference type="PROSITE" id="PS50042">
    <property type="entry name" value="CNMP_BINDING_3"/>
    <property type="match status" value="1"/>
</dbReference>
<dbReference type="PRINTS" id="PR00034">
    <property type="entry name" value="HTHCRP"/>
</dbReference>
<dbReference type="CDD" id="cd00038">
    <property type="entry name" value="CAP_ED"/>
    <property type="match status" value="1"/>
</dbReference>
<dbReference type="SMART" id="SM00100">
    <property type="entry name" value="cNMP"/>
    <property type="match status" value="1"/>
</dbReference>
<dbReference type="GO" id="GO:0005829">
    <property type="term" value="C:cytosol"/>
    <property type="evidence" value="ECO:0007669"/>
    <property type="project" value="TreeGrafter"/>
</dbReference>
<dbReference type="Gene3D" id="1.10.10.10">
    <property type="entry name" value="Winged helix-like DNA-binding domain superfamily/Winged helix DNA-binding domain"/>
    <property type="match status" value="1"/>
</dbReference>
<evidence type="ECO:0000256" key="3">
    <source>
        <dbReference type="ARBA" id="ARBA00023163"/>
    </source>
</evidence>
<dbReference type="InterPro" id="IPR036390">
    <property type="entry name" value="WH_DNA-bd_sf"/>
</dbReference>
<keyword evidence="7" id="KW-1185">Reference proteome</keyword>
<dbReference type="SUPFAM" id="SSF46785">
    <property type="entry name" value="Winged helix' DNA-binding domain"/>
    <property type="match status" value="1"/>
</dbReference>
<dbReference type="GO" id="GO:0003700">
    <property type="term" value="F:DNA-binding transcription factor activity"/>
    <property type="evidence" value="ECO:0007669"/>
    <property type="project" value="InterPro"/>
</dbReference>
<dbReference type="PANTHER" id="PTHR24567">
    <property type="entry name" value="CRP FAMILY TRANSCRIPTIONAL REGULATORY PROTEIN"/>
    <property type="match status" value="1"/>
</dbReference>
<dbReference type="Proteomes" id="UP000316225">
    <property type="component" value="Unassembled WGS sequence"/>
</dbReference>